<dbReference type="AlphaFoldDB" id="A0A2K9CDH7"/>
<keyword evidence="1" id="KW-1133">Transmembrane helix</keyword>
<name>A0A2K9CDH7_9MOLU</name>
<keyword evidence="1" id="KW-0812">Transmembrane</keyword>
<accession>A0A2K9CDH7</accession>
<keyword evidence="3" id="KW-1185">Reference proteome</keyword>
<protein>
    <submittedName>
        <fullName evidence="2">Uncharacterized protein</fullName>
    </submittedName>
</protein>
<proteinExistence type="predicted"/>
<feature type="transmembrane region" description="Helical" evidence="1">
    <location>
        <begin position="50"/>
        <end position="75"/>
    </location>
</feature>
<feature type="transmembrane region" description="Helical" evidence="1">
    <location>
        <begin position="144"/>
        <end position="162"/>
    </location>
</feature>
<dbReference type="RefSeq" id="WP_027047947.1">
    <property type="nucleotide sequence ID" value="NZ_CP025257.1"/>
</dbReference>
<organism evidence="2 3">
    <name type="scientific">Mesoplasma syrphidae</name>
    <dbReference type="NCBI Taxonomy" id="225999"/>
    <lineage>
        <taxon>Bacteria</taxon>
        <taxon>Bacillati</taxon>
        <taxon>Mycoplasmatota</taxon>
        <taxon>Mollicutes</taxon>
        <taxon>Entomoplasmatales</taxon>
        <taxon>Entomoplasmataceae</taxon>
        <taxon>Mesoplasma</taxon>
    </lineage>
</organism>
<dbReference type="EMBL" id="CP025257">
    <property type="protein sequence ID" value="AUF83704.1"/>
    <property type="molecule type" value="Genomic_DNA"/>
</dbReference>
<dbReference type="OrthoDB" id="400297at2"/>
<dbReference type="Proteomes" id="UP000233419">
    <property type="component" value="Chromosome"/>
</dbReference>
<evidence type="ECO:0000256" key="1">
    <source>
        <dbReference type="SAM" id="Phobius"/>
    </source>
</evidence>
<evidence type="ECO:0000313" key="2">
    <source>
        <dbReference type="EMBL" id="AUF83704.1"/>
    </source>
</evidence>
<sequence length="163" mass="19034">MQKKDSIKKYRESQKQVHNQEVNEIIKETYSSSNQNAKLYYYKINKKLRWWGWLLPLLLTSLSTGLSFLIGWSLYWNFNLNGASGGWAGVGWVAFSILIGFAFSYMILSWIRNRRAAEFFNHKGRRYQLTLTDWEAKIIMWKKIIGLTTVLMVIVTGLTIGLL</sequence>
<dbReference type="KEGG" id="msyr:CXP39_02750"/>
<evidence type="ECO:0000313" key="3">
    <source>
        <dbReference type="Proteomes" id="UP000233419"/>
    </source>
</evidence>
<feature type="transmembrane region" description="Helical" evidence="1">
    <location>
        <begin position="87"/>
        <end position="108"/>
    </location>
</feature>
<gene>
    <name evidence="2" type="ORF">CXP39_02750</name>
</gene>
<keyword evidence="1" id="KW-0472">Membrane</keyword>
<reference evidence="2 3" key="1">
    <citation type="submission" date="2017-12" db="EMBL/GenBank/DDBJ databases">
        <title>Mesoplasma syrphidae YJS, Complete Genome.</title>
        <authorList>
            <person name="Knight T.F."/>
            <person name="Citino T."/>
            <person name="Rubinstein R."/>
            <person name="Neuschaefer Z."/>
        </authorList>
    </citation>
    <scope>NUCLEOTIDE SEQUENCE [LARGE SCALE GENOMIC DNA]</scope>
    <source>
        <strain evidence="2 3">YJS</strain>
    </source>
</reference>